<dbReference type="PATRIC" id="fig|155920.8.peg.1788"/>
<dbReference type="HOGENOM" id="CLU_1585836_0_0_6"/>
<protein>
    <submittedName>
        <fullName evidence="1">Uncharacterized protein</fullName>
    </submittedName>
</protein>
<sequence>MAQDSDFIKAVDAFMEAPKILHGTSKPVWESARNIYAARMKLPIEVAGELHGPHINIDAYPDHRPQKFTIGILFADRFVCRLDYDPGATHSNKWRSGLPPFVKGPHWHSWELNRKEFIKPDPHFPRLPYAIGFTKARHFDSCLRWYCQARNIHLGAHEIEFPYSGLLI</sequence>
<dbReference type="EMBL" id="CP006696">
    <property type="protein sequence ID" value="AIC11313.1"/>
    <property type="molecule type" value="Genomic_DNA"/>
</dbReference>
<accession>A0A060H6V2</accession>
<reference evidence="1 2" key="1">
    <citation type="submission" date="2013-08" db="EMBL/GenBank/DDBJ databases">
        <authorList>
            <person name="Stouthamer R."/>
            <person name="Nunney L."/>
        </authorList>
    </citation>
    <scope>NUCLEOTIDE SEQUENCE [LARGE SCALE GENOMIC DNA]</scope>
    <source>
        <strain evidence="2">ann-1</strain>
    </source>
</reference>
<dbReference type="AlphaFoldDB" id="A0A060H6V2"/>
<dbReference type="Proteomes" id="UP000027215">
    <property type="component" value="Chromosome"/>
</dbReference>
<proteinExistence type="predicted"/>
<evidence type="ECO:0000313" key="2">
    <source>
        <dbReference type="Proteomes" id="UP000027215"/>
    </source>
</evidence>
<name>A0A060H6V2_XYLFS</name>
<gene>
    <name evidence="1" type="ORF">D934_07725</name>
</gene>
<organism evidence="1 2">
    <name type="scientific">Xylella fastidiosa subsp. sandyi Ann-1</name>
    <dbReference type="NCBI Taxonomy" id="155920"/>
    <lineage>
        <taxon>Bacteria</taxon>
        <taxon>Pseudomonadati</taxon>
        <taxon>Pseudomonadota</taxon>
        <taxon>Gammaproteobacteria</taxon>
        <taxon>Lysobacterales</taxon>
        <taxon>Lysobacteraceae</taxon>
        <taxon>Xylella</taxon>
    </lineage>
</organism>
<dbReference type="KEGG" id="xfs:D934_07725"/>
<evidence type="ECO:0000313" key="1">
    <source>
        <dbReference type="EMBL" id="AIC11313.1"/>
    </source>
</evidence>